<evidence type="ECO:0000256" key="5">
    <source>
        <dbReference type="SAM" id="MobiDB-lite"/>
    </source>
</evidence>
<feature type="compositionally biased region" description="Basic and acidic residues" evidence="5">
    <location>
        <begin position="83"/>
        <end position="93"/>
    </location>
</feature>
<reference evidence="7 8" key="1">
    <citation type="submission" date="2024-06" db="EMBL/GenBank/DDBJ databases">
        <title>A chromosome-level genome assembly of beet webworm, Loxostege sticticalis.</title>
        <authorList>
            <person name="Zhang Y."/>
        </authorList>
    </citation>
    <scope>NUCLEOTIDE SEQUENCE [LARGE SCALE GENOMIC DNA]</scope>
    <source>
        <strain evidence="7">AQ028</strain>
        <tissue evidence="7">Male pupae</tissue>
    </source>
</reference>
<feature type="compositionally biased region" description="Polar residues" evidence="5">
    <location>
        <begin position="60"/>
        <end position="71"/>
    </location>
</feature>
<dbReference type="GO" id="GO:0046872">
    <property type="term" value="F:metal ion binding"/>
    <property type="evidence" value="ECO:0007669"/>
    <property type="project" value="UniProtKB-KW"/>
</dbReference>
<dbReference type="InterPro" id="IPR001781">
    <property type="entry name" value="Znf_LIM"/>
</dbReference>
<feature type="compositionally biased region" description="Basic residues" evidence="5">
    <location>
        <begin position="72"/>
        <end position="82"/>
    </location>
</feature>
<gene>
    <name evidence="7" type="ORF">ABMA28_011485</name>
</gene>
<organism evidence="7 8">
    <name type="scientific">Loxostege sticticalis</name>
    <name type="common">Beet webworm moth</name>
    <dbReference type="NCBI Taxonomy" id="481309"/>
    <lineage>
        <taxon>Eukaryota</taxon>
        <taxon>Metazoa</taxon>
        <taxon>Ecdysozoa</taxon>
        <taxon>Arthropoda</taxon>
        <taxon>Hexapoda</taxon>
        <taxon>Insecta</taxon>
        <taxon>Pterygota</taxon>
        <taxon>Neoptera</taxon>
        <taxon>Endopterygota</taxon>
        <taxon>Lepidoptera</taxon>
        <taxon>Glossata</taxon>
        <taxon>Ditrysia</taxon>
        <taxon>Pyraloidea</taxon>
        <taxon>Crambidae</taxon>
        <taxon>Pyraustinae</taxon>
        <taxon>Loxostege</taxon>
    </lineage>
</organism>
<dbReference type="Gene3D" id="2.10.110.10">
    <property type="entry name" value="Cysteine Rich Protein"/>
    <property type="match status" value="1"/>
</dbReference>
<dbReference type="Proteomes" id="UP001549921">
    <property type="component" value="Unassembled WGS sequence"/>
</dbReference>
<protein>
    <recommendedName>
        <fullName evidence="6">LIM zinc-binding domain-containing protein</fullName>
    </recommendedName>
</protein>
<accession>A0ABD0S965</accession>
<keyword evidence="2 4" id="KW-0862">Zinc</keyword>
<evidence type="ECO:0000256" key="4">
    <source>
        <dbReference type="PROSITE-ProRule" id="PRU00125"/>
    </source>
</evidence>
<name>A0ABD0S965_LOXSC</name>
<evidence type="ECO:0000313" key="8">
    <source>
        <dbReference type="Proteomes" id="UP001549921"/>
    </source>
</evidence>
<feature type="domain" description="LIM zinc-binding" evidence="6">
    <location>
        <begin position="4"/>
        <end position="64"/>
    </location>
</feature>
<feature type="region of interest" description="Disordered" evidence="5">
    <location>
        <begin position="60"/>
        <end position="95"/>
    </location>
</feature>
<comment type="caution">
    <text evidence="7">The sequence shown here is derived from an EMBL/GenBank/DDBJ whole genome shotgun (WGS) entry which is preliminary data.</text>
</comment>
<evidence type="ECO:0000259" key="6">
    <source>
        <dbReference type="PROSITE" id="PS50023"/>
    </source>
</evidence>
<keyword evidence="3 4" id="KW-0440">LIM domain</keyword>
<dbReference type="EMBL" id="JBEDNZ010000029">
    <property type="protein sequence ID" value="KAL0809266.1"/>
    <property type="molecule type" value="Genomic_DNA"/>
</dbReference>
<dbReference type="PROSITE" id="PS50023">
    <property type="entry name" value="LIM_DOMAIN_2"/>
    <property type="match status" value="1"/>
</dbReference>
<dbReference type="AlphaFoldDB" id="A0ABD0S965"/>
<proteinExistence type="predicted"/>
<evidence type="ECO:0000256" key="1">
    <source>
        <dbReference type="ARBA" id="ARBA00022723"/>
    </source>
</evidence>
<sequence length="365" mass="42073">MACVVCQHCQGQVRKEDGVAVREGYSYHKKCHKCYVCSETDLHNAEVFKGVIFCYSCSQKSKNGNRSQSARIKTKAKRKERRHQQSKDFKKQSTEMGMTTEVTLELLRQMNCPIPERKHWFNETIICSDLRVAELGASTEIAHMALRKRSEVPVIIKSESDMKAMDSLSMESEGNQGSGNCIGLLNRTVESILKMPYKSFKKNILDRSSLITVLMNSDKESWLLLKRLKMIFHEEITEHRRRGVKRLYSTINRRRTPYRLGWLNLMAKVSGVMKPELALNNKIQPSIRCKHFNRSHSYRCMRAQVMRLAGPTKSELKTLRKKLKDAIAPQFVKDFISFKHKNDVAIMMPSAGGSDVHERSTQRLK</sequence>
<evidence type="ECO:0000313" key="7">
    <source>
        <dbReference type="EMBL" id="KAL0809266.1"/>
    </source>
</evidence>
<dbReference type="SMART" id="SM00132">
    <property type="entry name" value="LIM"/>
    <property type="match status" value="1"/>
</dbReference>
<evidence type="ECO:0000256" key="3">
    <source>
        <dbReference type="ARBA" id="ARBA00023038"/>
    </source>
</evidence>
<evidence type="ECO:0000256" key="2">
    <source>
        <dbReference type="ARBA" id="ARBA00022833"/>
    </source>
</evidence>
<keyword evidence="1 4" id="KW-0479">Metal-binding</keyword>